<feature type="transmembrane region" description="Helical" evidence="11">
    <location>
        <begin position="217"/>
        <end position="236"/>
    </location>
</feature>
<feature type="transmembrane region" description="Helical" evidence="11">
    <location>
        <begin position="400"/>
        <end position="421"/>
    </location>
</feature>
<keyword evidence="10 11" id="KW-0472">Membrane</keyword>
<evidence type="ECO:0000256" key="1">
    <source>
        <dbReference type="ARBA" id="ARBA00004141"/>
    </source>
</evidence>
<reference evidence="15" key="1">
    <citation type="submission" date="2019-03" db="EMBL/GenBank/DDBJ databases">
        <title>Weissella sp. 26KH-42 Genome sequencing.</title>
        <authorList>
            <person name="Heo J."/>
            <person name="Kim S.-J."/>
            <person name="Kim J.-S."/>
            <person name="Hong S.-B."/>
            <person name="Kwon S.-W."/>
        </authorList>
    </citation>
    <scope>NUCLEOTIDE SEQUENCE [LARGE SCALE GENOMIC DNA]</scope>
    <source>
        <strain evidence="15">26KH-42</strain>
    </source>
</reference>
<dbReference type="GO" id="GO:0015079">
    <property type="term" value="F:potassium ion transmembrane transporter activity"/>
    <property type="evidence" value="ECO:0007669"/>
    <property type="project" value="UniProtKB-UniRule"/>
</dbReference>
<feature type="transmembrane region" description="Helical" evidence="11">
    <location>
        <begin position="342"/>
        <end position="364"/>
    </location>
</feature>
<feature type="transmembrane region" description="Helical" evidence="11">
    <location>
        <begin position="172"/>
        <end position="197"/>
    </location>
</feature>
<keyword evidence="9 11" id="KW-0406">Ion transport</keyword>
<dbReference type="InterPro" id="IPR053951">
    <property type="entry name" value="K_trans_N"/>
</dbReference>
<evidence type="ECO:0000256" key="7">
    <source>
        <dbReference type="ARBA" id="ARBA00022958"/>
    </source>
</evidence>
<dbReference type="AlphaFoldDB" id="A0A4P6YRF4"/>
<sequence length="671" mass="75723">MNAKTRQRVTAAGLLVTLGIVYGDIGTSPLYTMKTIVEDNGGLASVSRDLIFGAISLIFWTIMLLTTIKYVVIALKADNRGEGGIFALYTLVRKRKRWLIVPALIGGAALLADGTLTPAVTVTTAVEGLKGMHFGSIIPISAQSEVVIVTMVVLLALFSIQRFGSEWIGKSFGPAMFVWFSFLGVIGILNIAGNIEILQALNPYYAIHVLFSPDNKVGIFILGSVFLATTGAEALYSDLGHVGRFNIYNTWPFVFLTLTLNYLGQGAWIINNRTATIANLNPFFEIVPAPIRFPAIILATVAAIIASQALISGSFTLVAEAMRLKILPRFKVLYPTQHRGQLYMPSINWIIAAVTLSIVAFFQTSAHMEAAYGLAITVTMLMTTILLYQYLRMQNVKRVFAIGLVGFFGTLETLFFIASLVKFIHGGYVTVIIAGVILLVMFIWHHGKYLRESEDYSVEYASLYAYKDQLNKLAEDNNYDVYAQNLIFLVNVKNNTDIKKEIMYSILDKRPKRADIYWFVSVNVTDYPDTAEYSYEKFGEHVMLININLGFRRNQSINIYLRQIVNDLMKNKIVHKQPQKYTTIPNRQVGDFMFILIHEELSPESELKWFDKWVIQSRFWLERVSSSQKTWYGLDYSDVVDETVPLQLGFRKHIKLRPIEREDNISENEIK</sequence>
<feature type="transmembrane region" description="Helical" evidence="11">
    <location>
        <begin position="140"/>
        <end position="160"/>
    </location>
</feature>
<feature type="domain" description="K+ potassium transporter C-terminal" evidence="13">
    <location>
        <begin position="486"/>
        <end position="641"/>
    </location>
</feature>
<feature type="transmembrane region" description="Helical" evidence="11">
    <location>
        <begin position="291"/>
        <end position="321"/>
    </location>
</feature>
<keyword evidence="4 11" id="KW-0633">Potassium transport</keyword>
<dbReference type="Proteomes" id="UP000292886">
    <property type="component" value="Chromosome"/>
</dbReference>
<dbReference type="Pfam" id="PF02705">
    <property type="entry name" value="K_trans"/>
    <property type="match status" value="1"/>
</dbReference>
<dbReference type="GO" id="GO:0005886">
    <property type="term" value="C:plasma membrane"/>
    <property type="evidence" value="ECO:0007669"/>
    <property type="project" value="UniProtKB-SubCell"/>
</dbReference>
<name>A0A4P6YRF4_9LACO</name>
<feature type="transmembrane region" description="Helical" evidence="11">
    <location>
        <begin position="98"/>
        <end position="120"/>
    </location>
</feature>
<protein>
    <recommendedName>
        <fullName evidence="11">Probable potassium transport system protein Kup</fullName>
    </recommendedName>
</protein>
<keyword evidence="7 11" id="KW-0630">Potassium</keyword>
<keyword evidence="2 11" id="KW-0813">Transport</keyword>
<evidence type="ECO:0000259" key="13">
    <source>
        <dbReference type="Pfam" id="PF22776"/>
    </source>
</evidence>
<evidence type="ECO:0000256" key="10">
    <source>
        <dbReference type="ARBA" id="ARBA00023136"/>
    </source>
</evidence>
<feature type="transmembrane region" description="Helical" evidence="11">
    <location>
        <begin position="248"/>
        <end position="271"/>
    </location>
</feature>
<accession>A0A4P6YRF4</accession>
<dbReference type="PANTHER" id="PTHR30540:SF83">
    <property type="entry name" value="K+ POTASSIUM TRANSPORTER"/>
    <property type="match status" value="1"/>
</dbReference>
<feature type="transmembrane region" description="Helical" evidence="11">
    <location>
        <begin position="427"/>
        <end position="444"/>
    </location>
</feature>
<evidence type="ECO:0000259" key="12">
    <source>
        <dbReference type="Pfam" id="PF02705"/>
    </source>
</evidence>
<feature type="transmembrane region" description="Helical" evidence="11">
    <location>
        <begin position="50"/>
        <end position="77"/>
    </location>
</feature>
<evidence type="ECO:0000256" key="2">
    <source>
        <dbReference type="ARBA" id="ARBA00022448"/>
    </source>
</evidence>
<keyword evidence="5 11" id="KW-0812">Transmembrane</keyword>
<evidence type="ECO:0000256" key="4">
    <source>
        <dbReference type="ARBA" id="ARBA00022538"/>
    </source>
</evidence>
<keyword evidence="8 11" id="KW-1133">Transmembrane helix</keyword>
<dbReference type="KEGG" id="wei:EQG49_01375"/>
<organism evidence="14 15">
    <name type="scientific">Periweissella cryptocerci</name>
    <dbReference type="NCBI Taxonomy" id="2506420"/>
    <lineage>
        <taxon>Bacteria</taxon>
        <taxon>Bacillati</taxon>
        <taxon>Bacillota</taxon>
        <taxon>Bacilli</taxon>
        <taxon>Lactobacillales</taxon>
        <taxon>Lactobacillaceae</taxon>
        <taxon>Periweissella</taxon>
    </lineage>
</organism>
<keyword evidence="6 11" id="KW-0769">Symport</keyword>
<comment type="catalytic activity">
    <reaction evidence="11">
        <text>K(+)(in) + H(+)(in) = K(+)(out) + H(+)(out)</text>
        <dbReference type="Rhea" id="RHEA:28490"/>
        <dbReference type="ChEBI" id="CHEBI:15378"/>
        <dbReference type="ChEBI" id="CHEBI:29103"/>
    </reaction>
</comment>
<feature type="domain" description="K+ potassium transporter integral membrane" evidence="12">
    <location>
        <begin position="15"/>
        <end position="455"/>
    </location>
</feature>
<dbReference type="GO" id="GO:0015293">
    <property type="term" value="F:symporter activity"/>
    <property type="evidence" value="ECO:0007669"/>
    <property type="project" value="UniProtKB-UniRule"/>
</dbReference>
<dbReference type="InterPro" id="IPR053952">
    <property type="entry name" value="K_trans_C"/>
</dbReference>
<evidence type="ECO:0000256" key="9">
    <source>
        <dbReference type="ARBA" id="ARBA00023065"/>
    </source>
</evidence>
<dbReference type="OrthoDB" id="9805577at2"/>
<evidence type="ECO:0000256" key="3">
    <source>
        <dbReference type="ARBA" id="ARBA00022475"/>
    </source>
</evidence>
<dbReference type="Pfam" id="PF22776">
    <property type="entry name" value="K_trans_C"/>
    <property type="match status" value="1"/>
</dbReference>
<dbReference type="InterPro" id="IPR003855">
    <property type="entry name" value="K+_transporter"/>
</dbReference>
<keyword evidence="15" id="KW-1185">Reference proteome</keyword>
<dbReference type="HAMAP" id="MF_01522">
    <property type="entry name" value="Kup"/>
    <property type="match status" value="1"/>
</dbReference>
<evidence type="ECO:0000256" key="5">
    <source>
        <dbReference type="ARBA" id="ARBA00022692"/>
    </source>
</evidence>
<comment type="subcellular location">
    <subcellularLocation>
        <location evidence="11">Cell membrane</location>
        <topology evidence="11">Multi-pass membrane protein</topology>
    </subcellularLocation>
    <subcellularLocation>
        <location evidence="1">Membrane</location>
        <topology evidence="1">Multi-pass membrane protein</topology>
    </subcellularLocation>
</comment>
<proteinExistence type="inferred from homology"/>
<evidence type="ECO:0000256" key="8">
    <source>
        <dbReference type="ARBA" id="ARBA00022989"/>
    </source>
</evidence>
<dbReference type="InterPro" id="IPR023051">
    <property type="entry name" value="Kup"/>
</dbReference>
<comment type="similarity">
    <text evidence="11">Belongs to the HAK/KUP transporter (TC 2.A.72) family.</text>
</comment>
<evidence type="ECO:0000313" key="14">
    <source>
        <dbReference type="EMBL" id="QBO35200.1"/>
    </source>
</evidence>
<gene>
    <name evidence="11" type="primary">kup</name>
    <name evidence="14" type="ORF">EQG49_01375</name>
</gene>
<evidence type="ECO:0000256" key="11">
    <source>
        <dbReference type="HAMAP-Rule" id="MF_01522"/>
    </source>
</evidence>
<evidence type="ECO:0000313" key="15">
    <source>
        <dbReference type="Proteomes" id="UP000292886"/>
    </source>
</evidence>
<dbReference type="EMBL" id="CP037940">
    <property type="protein sequence ID" value="QBO35200.1"/>
    <property type="molecule type" value="Genomic_DNA"/>
</dbReference>
<evidence type="ECO:0000256" key="6">
    <source>
        <dbReference type="ARBA" id="ARBA00022847"/>
    </source>
</evidence>
<dbReference type="PANTHER" id="PTHR30540">
    <property type="entry name" value="OSMOTIC STRESS POTASSIUM TRANSPORTER"/>
    <property type="match status" value="1"/>
</dbReference>
<feature type="transmembrane region" description="Helical" evidence="11">
    <location>
        <begin position="370"/>
        <end position="388"/>
    </location>
</feature>
<keyword evidence="3 11" id="KW-1003">Cell membrane</keyword>
<comment type="function">
    <text evidence="11">Transport of potassium into the cell. Likely operates as a K(+):H(+) symporter.</text>
</comment>